<dbReference type="AlphaFoldDB" id="A0A7M4D3H1"/>
<dbReference type="OrthoDB" id="1109428at2"/>
<dbReference type="InterPro" id="IPR000531">
    <property type="entry name" value="Beta-barrel_TonB"/>
</dbReference>
<dbReference type="InterPro" id="IPR036942">
    <property type="entry name" value="Beta-barrel_TonB_sf"/>
</dbReference>
<protein>
    <submittedName>
        <fullName evidence="13">SusC/RagA family TonB-linked outer membrane protein</fullName>
    </submittedName>
</protein>
<name>A0A7M4D3H1_9BACT</name>
<evidence type="ECO:0000256" key="6">
    <source>
        <dbReference type="ARBA" id="ARBA00023136"/>
    </source>
</evidence>
<evidence type="ECO:0000256" key="8">
    <source>
        <dbReference type="PROSITE-ProRule" id="PRU01360"/>
    </source>
</evidence>
<dbReference type="EMBL" id="QTZN02000008">
    <property type="protein sequence ID" value="MVB06405.1"/>
    <property type="molecule type" value="Genomic_DNA"/>
</dbReference>
<sequence length="1011" mass="111633">MKKSENFNAPTHCLKTGKLNNRRWLLKSSMLLLMVFCNVSIMFGQSTNKEIIGKITDSFGFGIPGVNISLKSTTIGTVSDIDGNYSISANPENVIVYSFIGYTTQEILVGDQTTINVIMTEDALSVDEVVVIGYGVQKKSVVTAAISSIKGEDIEKTSTGLLEQALQGKSAGVSILPTSGAPGAGVKIRIRGVGSNGNSSPLYIVDGMKTGAIDNIEPADIESVEILKDAASAAIYGNEGANGVLIITTKSGKGKKNEINYNFSYGIQSISTKAEMMNAQEYMQFQTEAGNSINDDSGVDTNWIDEVSENASIQKHYLSFAGGSDKTSYMLSGSYIDQDGAIGGSNANFERFTTRINLKSEMKEWLDVGVNMSYSHQTRRTISEDDEYRGIMNNVLLADPLSPVFDSNNAGWVSPSGKAYGKSKYVTGEIQNPAAFIEMSNNKFTVDKVLGMAFASLKPAKGLTITSRIGLDLAYNTQNRWAPIYNFSTEQKNETTNVEDNIDKYYTWLWENFASYSTTFGDHDFTFLAGTAAEKYVHPNYYLKSGPMVKEGSNYAYHDYTLDDTQDRTGGKIEENTKNSYFGRVSYNYAGKYMAEATLRYDGHSNLAEGNKWDTFPSISIGWLASEEDFWKSDVINYLKLRASWGQNGSVANTPGFEDREFWQSGLRYPNPTGGLFTGGTRVEKAVNTDLRWEKSEQTNIGAEVRAFNSKLTFAADYYEKTTKDLIVTGETAPSVGNNANPMINGGNVSNKGFDFELGYKDNFDGLEFSINLNLATVKNEVTSLTRNTPVPGAEVRSTKLTWFEQGEPIWYYKGYKTNGINPANGSINIVDVNGDGEITSDDMTNIGSPHPDLIFGANLNLAYKGFDFAVFMQGTSGNENYMAWFRNDRPYSNKPAYFFTDRWTQAGDIASMPKPDNSSDDLYRSDLMVKDASYIRIKQIQLGYNIPKKYLNKLHLSKLRTFVSLDDFFTFTKYPGLDPEAGTDRNDSQGIDRGVYPSIKKVMFGFSVGL</sequence>
<evidence type="ECO:0000256" key="2">
    <source>
        <dbReference type="ARBA" id="ARBA00022448"/>
    </source>
</evidence>
<keyword evidence="7 8" id="KW-0998">Cell outer membrane</keyword>
<dbReference type="Pfam" id="PF00593">
    <property type="entry name" value="TonB_dep_Rec_b-barrel"/>
    <property type="match status" value="1"/>
</dbReference>
<dbReference type="SUPFAM" id="SSF49464">
    <property type="entry name" value="Carboxypeptidase regulatory domain-like"/>
    <property type="match status" value="1"/>
</dbReference>
<evidence type="ECO:0000256" key="1">
    <source>
        <dbReference type="ARBA" id="ARBA00004571"/>
    </source>
</evidence>
<dbReference type="Gene3D" id="2.170.130.10">
    <property type="entry name" value="TonB-dependent receptor, plug domain"/>
    <property type="match status" value="1"/>
</dbReference>
<dbReference type="Proteomes" id="UP000285951">
    <property type="component" value="Unassembled WGS sequence"/>
</dbReference>
<evidence type="ECO:0000313" key="15">
    <source>
        <dbReference type="Proteomes" id="UP000285951"/>
    </source>
</evidence>
<dbReference type="SUPFAM" id="SSF56935">
    <property type="entry name" value="Porins"/>
    <property type="match status" value="1"/>
</dbReference>
<dbReference type="InterPro" id="IPR012910">
    <property type="entry name" value="Plug_dom"/>
</dbReference>
<dbReference type="Pfam" id="PF07715">
    <property type="entry name" value="Plug"/>
    <property type="match status" value="1"/>
</dbReference>
<dbReference type="InterPro" id="IPR023996">
    <property type="entry name" value="TonB-dep_OMP_SusC/RagA"/>
</dbReference>
<dbReference type="InterPro" id="IPR039426">
    <property type="entry name" value="TonB-dep_rcpt-like"/>
</dbReference>
<evidence type="ECO:0000256" key="9">
    <source>
        <dbReference type="RuleBase" id="RU003357"/>
    </source>
</evidence>
<reference evidence="14 15" key="1">
    <citation type="submission" date="2019-11" db="EMBL/GenBank/DDBJ databases">
        <title>Draft genome sequence of Labilibaculum sp. strain SYP isolated from Black Sea.</title>
        <authorList>
            <person name="Yadav S."/>
            <person name="Villanueva L."/>
        </authorList>
    </citation>
    <scope>NUCLEOTIDE SEQUENCE [LARGE SCALE GENOMIC DNA]</scope>
    <source>
        <strain evidence="14 15">44</strain>
    </source>
</reference>
<comment type="subcellular location">
    <subcellularLocation>
        <location evidence="1 8">Cell outer membrane</location>
        <topology evidence="1 8">Multi-pass membrane protein</topology>
    </subcellularLocation>
</comment>
<proteinExistence type="inferred from homology"/>
<evidence type="ECO:0000256" key="5">
    <source>
        <dbReference type="ARBA" id="ARBA00023077"/>
    </source>
</evidence>
<reference evidence="13 16" key="2">
    <citation type="submission" date="2019-12" db="EMBL/GenBank/DDBJ databases">
        <title>Draft genome sequence of Labilibaculum sp. strain 44 isolated from deep waters of Black Sea.</title>
        <authorList>
            <person name="Yadav S."/>
            <person name="Villanueva L."/>
        </authorList>
    </citation>
    <scope>NUCLEOTIDE SEQUENCE [LARGE SCALE GENOMIC DNA]</scope>
    <source>
        <strain evidence="13 16">44</strain>
    </source>
</reference>
<dbReference type="InterPro" id="IPR008969">
    <property type="entry name" value="CarboxyPept-like_regulatory"/>
</dbReference>
<dbReference type="RefSeq" id="WP_156195018.1">
    <property type="nucleotide sequence ID" value="NZ_QTZN02000008.1"/>
</dbReference>
<dbReference type="GO" id="GO:0009279">
    <property type="term" value="C:cell outer membrane"/>
    <property type="evidence" value="ECO:0007669"/>
    <property type="project" value="UniProtKB-SubCell"/>
</dbReference>
<dbReference type="NCBIfam" id="TIGR04056">
    <property type="entry name" value="OMP_RagA_SusC"/>
    <property type="match status" value="1"/>
</dbReference>
<comment type="caution">
    <text evidence="13">The sequence shown here is derived from an EMBL/GenBank/DDBJ whole genome shotgun (WGS) entry which is preliminary data.</text>
</comment>
<evidence type="ECO:0000259" key="12">
    <source>
        <dbReference type="Pfam" id="PF07715"/>
    </source>
</evidence>
<evidence type="ECO:0000256" key="3">
    <source>
        <dbReference type="ARBA" id="ARBA00022452"/>
    </source>
</evidence>
<keyword evidence="4 8" id="KW-0812">Transmembrane</keyword>
<gene>
    <name evidence="14" type="ORF">DWB62_005185</name>
    <name evidence="13" type="ORF">GNY23_05185</name>
</gene>
<accession>A0A7M4D3H1</accession>
<dbReference type="Proteomes" id="UP000462449">
    <property type="component" value="Unassembled WGS sequence"/>
</dbReference>
<evidence type="ECO:0000313" key="14">
    <source>
        <dbReference type="EMBL" id="MVB06405.1"/>
    </source>
</evidence>
<evidence type="ECO:0000256" key="7">
    <source>
        <dbReference type="ARBA" id="ARBA00023237"/>
    </source>
</evidence>
<dbReference type="InterPro" id="IPR018247">
    <property type="entry name" value="EF_Hand_1_Ca_BS"/>
</dbReference>
<dbReference type="PROSITE" id="PS00018">
    <property type="entry name" value="EF_HAND_1"/>
    <property type="match status" value="1"/>
</dbReference>
<feature type="domain" description="TonB-dependent receptor-like beta-barrel" evidence="11">
    <location>
        <begin position="465"/>
        <end position="812"/>
    </location>
</feature>
<feature type="transmembrane region" description="Helical" evidence="10">
    <location>
        <begin position="24"/>
        <end position="44"/>
    </location>
</feature>
<organism evidence="13 16">
    <name type="scientific">Labilibaculum euxinus</name>
    <dbReference type="NCBI Taxonomy" id="2686357"/>
    <lineage>
        <taxon>Bacteria</taxon>
        <taxon>Pseudomonadati</taxon>
        <taxon>Bacteroidota</taxon>
        <taxon>Bacteroidia</taxon>
        <taxon>Marinilabiliales</taxon>
        <taxon>Marinifilaceae</taxon>
        <taxon>Labilibaculum</taxon>
    </lineage>
</organism>
<evidence type="ECO:0000313" key="13">
    <source>
        <dbReference type="EMBL" id="MUP37200.1"/>
    </source>
</evidence>
<evidence type="ECO:0000256" key="4">
    <source>
        <dbReference type="ARBA" id="ARBA00022692"/>
    </source>
</evidence>
<keyword evidence="10" id="KW-1133">Transmembrane helix</keyword>
<keyword evidence="6 8" id="KW-0472">Membrane</keyword>
<keyword evidence="15" id="KW-1185">Reference proteome</keyword>
<dbReference type="NCBIfam" id="TIGR04057">
    <property type="entry name" value="SusC_RagA_signa"/>
    <property type="match status" value="1"/>
</dbReference>
<dbReference type="PROSITE" id="PS52016">
    <property type="entry name" value="TONB_DEPENDENT_REC_3"/>
    <property type="match status" value="1"/>
</dbReference>
<feature type="domain" description="TonB-dependent receptor plug" evidence="12">
    <location>
        <begin position="141"/>
        <end position="244"/>
    </location>
</feature>
<evidence type="ECO:0000313" key="16">
    <source>
        <dbReference type="Proteomes" id="UP000462449"/>
    </source>
</evidence>
<keyword evidence="2 8" id="KW-0813">Transport</keyword>
<dbReference type="InterPro" id="IPR023997">
    <property type="entry name" value="TonB-dep_OMP_SusC/RagA_CS"/>
</dbReference>
<keyword evidence="3 8" id="KW-1134">Transmembrane beta strand</keyword>
<keyword evidence="5 9" id="KW-0798">TonB box</keyword>
<dbReference type="InterPro" id="IPR037066">
    <property type="entry name" value="Plug_dom_sf"/>
</dbReference>
<dbReference type="EMBL" id="WOTW01000008">
    <property type="protein sequence ID" value="MUP37200.1"/>
    <property type="molecule type" value="Genomic_DNA"/>
</dbReference>
<evidence type="ECO:0000259" key="11">
    <source>
        <dbReference type="Pfam" id="PF00593"/>
    </source>
</evidence>
<dbReference type="Gene3D" id="2.40.170.20">
    <property type="entry name" value="TonB-dependent receptor, beta-barrel domain"/>
    <property type="match status" value="1"/>
</dbReference>
<evidence type="ECO:0000256" key="10">
    <source>
        <dbReference type="SAM" id="Phobius"/>
    </source>
</evidence>
<comment type="similarity">
    <text evidence="8 9">Belongs to the TonB-dependent receptor family.</text>
</comment>
<dbReference type="Pfam" id="PF13715">
    <property type="entry name" value="CarbopepD_reg_2"/>
    <property type="match status" value="1"/>
</dbReference>